<name>F9DWP9_9BACL</name>
<comment type="caution">
    <text evidence="3">The sequence shown here is derived from an EMBL/GenBank/DDBJ whole genome shotgun (WGS) entry which is preliminary data.</text>
</comment>
<dbReference type="InterPro" id="IPR038344">
    <property type="entry name" value="EF-G_N_sf"/>
</dbReference>
<dbReference type="EMBL" id="AFPZ01000100">
    <property type="protein sequence ID" value="EGQ21684.1"/>
    <property type="molecule type" value="Genomic_DNA"/>
</dbReference>
<dbReference type="InterPro" id="IPR010841">
    <property type="entry name" value="EF-G-binding_N"/>
</dbReference>
<dbReference type="Pfam" id="PF07299">
    <property type="entry name" value="EF-G-binding_N"/>
    <property type="match status" value="1"/>
</dbReference>
<organism evidence="3 4">
    <name type="scientific">Sporosarcina newyorkensis 2681</name>
    <dbReference type="NCBI Taxonomy" id="1027292"/>
    <lineage>
        <taxon>Bacteria</taxon>
        <taxon>Bacillati</taxon>
        <taxon>Bacillota</taxon>
        <taxon>Bacilli</taxon>
        <taxon>Bacillales</taxon>
        <taxon>Caryophanaceae</taxon>
        <taxon>Sporosarcina</taxon>
    </lineage>
</organism>
<accession>F9DWP9</accession>
<evidence type="ECO:0000313" key="3">
    <source>
        <dbReference type="EMBL" id="EGQ21684.1"/>
    </source>
</evidence>
<dbReference type="Pfam" id="PF16571">
    <property type="entry name" value="FBP_C"/>
    <property type="match status" value="1"/>
</dbReference>
<dbReference type="eggNOG" id="ENOG5032UHI">
    <property type="taxonomic scope" value="Bacteria"/>
</dbReference>
<evidence type="ECO:0000259" key="2">
    <source>
        <dbReference type="Pfam" id="PF16571"/>
    </source>
</evidence>
<sequence length="223" mass="25744">MIIIKTEELTEMKNEQFIRNDQFNFIKRQVLQLVNGHATVNDQQVIGAIESLSIEKTVDLFAGVTAAQRNLLNQIVNVVDKETAEQYLVEIEAYIIPFKELSEQKLQKLFPKVKKMKLPKESLNYNRMSFFSYDDFGTKKRYMVVPTRKGMIGLTGTFDETKTKQICAICNRLTPVCMFMTKTKGNIAGTYTKKGNYICRDTEDCNHHLLSLEKVYDFVDNVK</sequence>
<dbReference type="STRING" id="759851.SAMN04244570_2973"/>
<protein>
    <submittedName>
        <fullName evidence="3">Fibronectin-binding family protein</fullName>
    </submittedName>
</protein>
<dbReference type="Proteomes" id="UP000005316">
    <property type="component" value="Unassembled WGS sequence"/>
</dbReference>
<proteinExistence type="predicted"/>
<feature type="domain" description="Elongation factor G-binding protein N-terminal" evidence="1">
    <location>
        <begin position="17"/>
        <end position="99"/>
    </location>
</feature>
<dbReference type="CDD" id="cd16342">
    <property type="entry name" value="FusC_FusB"/>
    <property type="match status" value="1"/>
</dbReference>
<feature type="domain" description="Elongation factor G-binding protein C-terminal treble-clef zinc-finger" evidence="2">
    <location>
        <begin position="113"/>
        <end position="206"/>
    </location>
</feature>
<evidence type="ECO:0000259" key="1">
    <source>
        <dbReference type="Pfam" id="PF07299"/>
    </source>
</evidence>
<evidence type="ECO:0000313" key="4">
    <source>
        <dbReference type="Proteomes" id="UP000005316"/>
    </source>
</evidence>
<reference evidence="3 4" key="1">
    <citation type="submission" date="2011-04" db="EMBL/GenBank/DDBJ databases">
        <authorList>
            <person name="Muzny D."/>
            <person name="Qin X."/>
            <person name="Deng J."/>
            <person name="Jiang H."/>
            <person name="Liu Y."/>
            <person name="Qu J."/>
            <person name="Song X.-Z."/>
            <person name="Zhang L."/>
            <person name="Thornton R."/>
            <person name="Coyle M."/>
            <person name="Francisco L."/>
            <person name="Jackson L."/>
            <person name="Javaid M."/>
            <person name="Korchina V."/>
            <person name="Kovar C."/>
            <person name="Mata R."/>
            <person name="Mathew T."/>
            <person name="Ngo R."/>
            <person name="Nguyen L."/>
            <person name="Nguyen N."/>
            <person name="Okwuonu G."/>
            <person name="Ongeri F."/>
            <person name="Pham C."/>
            <person name="Simmons D."/>
            <person name="Wilczek-Boney K."/>
            <person name="Hale W."/>
            <person name="Jakkamsetti A."/>
            <person name="Pham P."/>
            <person name="Ruth R."/>
            <person name="San Lucas F."/>
            <person name="Warren J."/>
            <person name="Zhang J."/>
            <person name="Zhao Z."/>
            <person name="Zhou C."/>
            <person name="Zhu D."/>
            <person name="Lee S."/>
            <person name="Bess C."/>
            <person name="Blankenburg K."/>
            <person name="Forbes L."/>
            <person name="Fu Q."/>
            <person name="Gubbala S."/>
            <person name="Hirani K."/>
            <person name="Jayaseelan J.C."/>
            <person name="Lara F."/>
            <person name="Munidasa M."/>
            <person name="Palculict T."/>
            <person name="Patil S."/>
            <person name="Pu L.-L."/>
            <person name="Saada N."/>
            <person name="Tang L."/>
            <person name="Weissenberger G."/>
            <person name="Zhu Y."/>
            <person name="Hemphill L."/>
            <person name="Shang Y."/>
            <person name="Youmans B."/>
            <person name="Ayvaz T."/>
            <person name="Ross M."/>
            <person name="Santibanez J."/>
            <person name="Aqrawi P."/>
            <person name="Gross S."/>
            <person name="Joshi V."/>
            <person name="Fowler G."/>
            <person name="Nazareth L."/>
            <person name="Reid J."/>
            <person name="Worley K."/>
            <person name="Petrosino J."/>
            <person name="Highlander S."/>
            <person name="Gibbs R."/>
        </authorList>
    </citation>
    <scope>NUCLEOTIDE SEQUENCE [LARGE SCALE GENOMIC DNA]</scope>
    <source>
        <strain evidence="3 4">2681</strain>
    </source>
</reference>
<dbReference type="HOGENOM" id="CLU_088205_0_0_9"/>
<gene>
    <name evidence="3" type="ORF">HMPREF9372_3230</name>
</gene>
<dbReference type="AlphaFoldDB" id="F9DWP9"/>
<dbReference type="Gene3D" id="1.20.1280.250">
    <property type="match status" value="1"/>
</dbReference>
<dbReference type="InterPro" id="IPR032330">
    <property type="entry name" value="EF-G-binding_C"/>
</dbReference>